<sequence>MSMTTSPPTWDQVIATKHWHACDLDTHTLTQCSQLARRDDALDWGGETLAMAAIFGLTYVLLLPLTRALRALRVRSEPAR</sequence>
<gene>
    <name evidence="2" type="ORF">HKX06_00615</name>
</gene>
<evidence type="ECO:0000256" key="1">
    <source>
        <dbReference type="SAM" id="Phobius"/>
    </source>
</evidence>
<reference evidence="2 3" key="1">
    <citation type="submission" date="2020-05" db="EMBL/GenBank/DDBJ databases">
        <title>Draft Genome Sequences of Sphingomonas sp. Isolated from the International Space Station.</title>
        <authorList>
            <person name="Bijlani S."/>
            <person name="Singh N.K."/>
            <person name="Mason C.E."/>
            <person name="Wang C.C."/>
            <person name="Venkateswaran K."/>
        </authorList>
    </citation>
    <scope>NUCLEOTIDE SEQUENCE [LARGE SCALE GENOMIC DNA]</scope>
    <source>
        <strain evidence="2 3">FKI-L5-BR-P1</strain>
    </source>
</reference>
<dbReference type="EMBL" id="JABEOU010000002">
    <property type="protein sequence ID" value="NNG55898.1"/>
    <property type="molecule type" value="Genomic_DNA"/>
</dbReference>
<organism evidence="2 3">
    <name type="scientific">Sphingomonas paucimobilis</name>
    <name type="common">Pseudomonas paucimobilis</name>
    <dbReference type="NCBI Taxonomy" id="13689"/>
    <lineage>
        <taxon>Bacteria</taxon>
        <taxon>Pseudomonadati</taxon>
        <taxon>Pseudomonadota</taxon>
        <taxon>Alphaproteobacteria</taxon>
        <taxon>Sphingomonadales</taxon>
        <taxon>Sphingomonadaceae</taxon>
        <taxon>Sphingomonas</taxon>
    </lineage>
</organism>
<name>A0A7Y2PBN0_SPHPI</name>
<dbReference type="RefSeq" id="WP_010409139.1">
    <property type="nucleotide sequence ID" value="NZ_JABEOU010000002.1"/>
</dbReference>
<feature type="transmembrane region" description="Helical" evidence="1">
    <location>
        <begin position="48"/>
        <end position="66"/>
    </location>
</feature>
<accession>A0A7Y2PBN0</accession>
<dbReference type="Proteomes" id="UP000550136">
    <property type="component" value="Unassembled WGS sequence"/>
</dbReference>
<protein>
    <submittedName>
        <fullName evidence="2">Uncharacterized protein</fullName>
    </submittedName>
</protein>
<keyword evidence="1" id="KW-0472">Membrane</keyword>
<dbReference type="AlphaFoldDB" id="A0A7Y2PBN0"/>
<comment type="caution">
    <text evidence="2">The sequence shown here is derived from an EMBL/GenBank/DDBJ whole genome shotgun (WGS) entry which is preliminary data.</text>
</comment>
<evidence type="ECO:0000313" key="3">
    <source>
        <dbReference type="Proteomes" id="UP000550136"/>
    </source>
</evidence>
<evidence type="ECO:0000313" key="2">
    <source>
        <dbReference type="EMBL" id="NNG55898.1"/>
    </source>
</evidence>
<proteinExistence type="predicted"/>
<keyword evidence="1" id="KW-1133">Transmembrane helix</keyword>
<keyword evidence="1" id="KW-0812">Transmembrane</keyword>